<organism evidence="1 2">
    <name type="scientific">Kitasatospora cinereorecta</name>
    <dbReference type="NCBI Taxonomy" id="285560"/>
    <lineage>
        <taxon>Bacteria</taxon>
        <taxon>Bacillati</taxon>
        <taxon>Actinomycetota</taxon>
        <taxon>Actinomycetes</taxon>
        <taxon>Kitasatosporales</taxon>
        <taxon>Streptomycetaceae</taxon>
        <taxon>Kitasatospora</taxon>
    </lineage>
</organism>
<dbReference type="Proteomes" id="UP001596066">
    <property type="component" value="Unassembled WGS sequence"/>
</dbReference>
<dbReference type="RefSeq" id="WP_380198448.1">
    <property type="nucleotide sequence ID" value="NZ_JBHSOC010000027.1"/>
</dbReference>
<gene>
    <name evidence="1" type="ORF">ACFPZF_17450</name>
</gene>
<proteinExistence type="predicted"/>
<keyword evidence="2" id="KW-1185">Reference proteome</keyword>
<sequence>MNALLNRPKKAVRNFHDQHGPMDDWSADDFEHLLDLLVVVNAPGPLARLRLRLTLLAWTAATMPFYALAELLWSATEKVSRRLNTAMDWLDGRCSNVESACKGAGDHALVEYVGRVFDSVSHAANIVGRMAARLVRG</sequence>
<evidence type="ECO:0000313" key="1">
    <source>
        <dbReference type="EMBL" id="MFC5643138.1"/>
    </source>
</evidence>
<reference evidence="2" key="1">
    <citation type="journal article" date="2019" name="Int. J. Syst. Evol. Microbiol.">
        <title>The Global Catalogue of Microorganisms (GCM) 10K type strain sequencing project: providing services to taxonomists for standard genome sequencing and annotation.</title>
        <authorList>
            <consortium name="The Broad Institute Genomics Platform"/>
            <consortium name="The Broad Institute Genome Sequencing Center for Infectious Disease"/>
            <person name="Wu L."/>
            <person name="Ma J."/>
        </authorList>
    </citation>
    <scope>NUCLEOTIDE SEQUENCE [LARGE SCALE GENOMIC DNA]</scope>
    <source>
        <strain evidence="2">CGMCC 4.1622</strain>
    </source>
</reference>
<name>A0ABW0VB85_9ACTN</name>
<accession>A0ABW0VB85</accession>
<evidence type="ECO:0000313" key="2">
    <source>
        <dbReference type="Proteomes" id="UP001596066"/>
    </source>
</evidence>
<dbReference type="EMBL" id="JBHSOC010000027">
    <property type="protein sequence ID" value="MFC5643138.1"/>
    <property type="molecule type" value="Genomic_DNA"/>
</dbReference>
<comment type="caution">
    <text evidence="1">The sequence shown here is derived from an EMBL/GenBank/DDBJ whole genome shotgun (WGS) entry which is preliminary data.</text>
</comment>
<protein>
    <submittedName>
        <fullName evidence="1">Uncharacterized protein</fullName>
    </submittedName>
</protein>